<protein>
    <submittedName>
        <fullName evidence="5">Guanine exchange factor for rac 30</fullName>
    </submittedName>
</protein>
<dbReference type="SUPFAM" id="SSF48065">
    <property type="entry name" value="DBL homology domain (DH-domain)"/>
    <property type="match status" value="1"/>
</dbReference>
<feature type="compositionally biased region" description="Basic and acidic residues" evidence="1">
    <location>
        <begin position="360"/>
        <end position="387"/>
    </location>
</feature>
<dbReference type="Gene3D" id="1.10.418.10">
    <property type="entry name" value="Calponin-like domain"/>
    <property type="match status" value="1"/>
</dbReference>
<dbReference type="PROSITE" id="PS50021">
    <property type="entry name" value="CH"/>
    <property type="match status" value="1"/>
</dbReference>
<feature type="domain" description="PH" evidence="2">
    <location>
        <begin position="1082"/>
        <end position="1182"/>
    </location>
</feature>
<feature type="domain" description="DH" evidence="3">
    <location>
        <begin position="521"/>
        <end position="702"/>
    </location>
</feature>
<dbReference type="CDD" id="cd00160">
    <property type="entry name" value="RhoGEF"/>
    <property type="match status" value="1"/>
</dbReference>
<feature type="compositionally biased region" description="Basic and acidic residues" evidence="1">
    <location>
        <begin position="1215"/>
        <end position="1235"/>
    </location>
</feature>
<accession>A0ABQ8XPN6</accession>
<dbReference type="SMART" id="SM00233">
    <property type="entry name" value="PH"/>
    <property type="match status" value="3"/>
</dbReference>
<evidence type="ECO:0000313" key="5">
    <source>
        <dbReference type="EMBL" id="KAJ6234580.1"/>
    </source>
</evidence>
<evidence type="ECO:0000256" key="1">
    <source>
        <dbReference type="SAM" id="MobiDB-lite"/>
    </source>
</evidence>
<dbReference type="Pfam" id="PF00169">
    <property type="entry name" value="PH"/>
    <property type="match status" value="1"/>
</dbReference>
<comment type="caution">
    <text evidence="5">The sequence shown here is derived from an EMBL/GenBank/DDBJ whole genome shotgun (WGS) entry which is preliminary data.</text>
</comment>
<feature type="region of interest" description="Disordered" evidence="1">
    <location>
        <begin position="1187"/>
        <end position="1308"/>
    </location>
</feature>
<dbReference type="PROSITE" id="PS50010">
    <property type="entry name" value="DH_2"/>
    <property type="match status" value="1"/>
</dbReference>
<sequence>MQRDWDKIQQAQYVPWMNRHLATRNLKVNNFQQDLSNGILIINLLEIITGDSVGRFNKNPRIAIQKRDNFDLVFTFMKKKGTHVIGCSTQDIIRGETKVLLSLVWNIIRMAEKIKGQGLQKEKTVLSMQTKTKNEKIRNTRSTLFNKWEQRVKEQTKNASTIITKRENNFTKTNSGSNIVIHRTKRFDANKPKTNINNKTRQKLFNQNFEPKKIENQLKTKPKDQKIEEKDKLSNLSIKKMKEKEIETEKEIKPEQRPKGKLKTEKETKHKIEKVINTEQKKIKNEREQNKDNKTENLPLQKNKKQIEKETKKKNMKEEKESVEPIEQAPKIKNKKVIETEKNHEKNKAKITKKLTKQTPKIDNKIIETENDPKKENDSGKSTEQIAEKIENKNIEKEKALKKNIAKISKIEPEKQTPKIDNKIIKTENDLEKENDSEKSTKQIEKKIQKKNIEKNIVKNTKNQLEKSPVLKVEKGKGTRTKNEPKKILQKTKETQKTKKSKKTKKKKKLTKKQERRLKNRRKKIVEEIYSSEVTYVTSLKTMIEVYLNPMKEHVNPIQIRSIFSQIDSIINFNELLLNEIKPRCTNWNEKSLIGDIFLKLVSFLKIYTNYINNYNSAIQTLAQLTTKKRDLAKLLEKQSLLPDVKGLKLTFFLIMPIQRIPRYVMLLQDLVKHTHKKHPDYGNLKESLTKVQEIAMYCNEKKREADQMAETFKIQSKISGLSDIVIPSRRFLREGTAFIKPKNSKKIMKCYLHLFNDLLIISKKAKKLKLLNQIELDLETYILDALEYSIEIDDQNNNDSDDDESKNNNNTNQEEPTKLFGFTIRDWTLFEDDEDFSIGTTFYFDSKIEKLEWITSFDRLKNKRMEVFKTRTIKEINNPELCSQNREIDFLKEKKWSMEKFHQKSKKGGYLMKHSPTKIHDIKPSFLILLKENLLIFKYQNDEQETPISNLSKTIFIGTCSVVFNPNYKNGLEILTPNRIYYFSSEKLEHTLKWISVLRKQIYRLLRSRLEEEKKLRGIYETSDDENDDLEGNNNESKRKEGELTRQRSKKISLRKLSINSPNPLREKYKNLFEDNEMGEETFKRGYIYKHSGNFLKEWKKRYVVLHANHLLFYKNEKDQDNITEIIDLTFCKYEIRVNNKFILEKKFAFDLVTSNRVYILKCKTRNQLFKWMEAIQNRIKSIEDLENQNEQEESTISSNSEGGEDEENVMGGKKVEVERKGEKKKGEKVNEKRKEKKKSGKGDEKREVKKSGKGDEKKKGVKKRGEKRNEKKKEVKKRGEKRNEKKKEREGNEKGKEKKGDKGKKK</sequence>
<evidence type="ECO:0000313" key="6">
    <source>
        <dbReference type="Proteomes" id="UP001150062"/>
    </source>
</evidence>
<gene>
    <name evidence="5" type="ORF">M0813_29171</name>
</gene>
<dbReference type="InterPro" id="IPR036872">
    <property type="entry name" value="CH_dom_sf"/>
</dbReference>
<evidence type="ECO:0000259" key="2">
    <source>
        <dbReference type="PROSITE" id="PS50003"/>
    </source>
</evidence>
<organism evidence="5 6">
    <name type="scientific">Anaeramoeba flamelloides</name>
    <dbReference type="NCBI Taxonomy" id="1746091"/>
    <lineage>
        <taxon>Eukaryota</taxon>
        <taxon>Metamonada</taxon>
        <taxon>Anaeramoebidae</taxon>
        <taxon>Anaeramoeba</taxon>
    </lineage>
</organism>
<feature type="compositionally biased region" description="Basic and acidic residues" evidence="1">
    <location>
        <begin position="1037"/>
        <end position="1047"/>
    </location>
</feature>
<reference evidence="5" key="1">
    <citation type="submission" date="2022-08" db="EMBL/GenBank/DDBJ databases">
        <title>Novel sulfate-reducing endosymbionts in the free-living metamonad Anaeramoeba.</title>
        <authorList>
            <person name="Jerlstrom-Hultqvist J."/>
            <person name="Cepicka I."/>
            <person name="Gallot-Lavallee L."/>
            <person name="Salas-Leiva D."/>
            <person name="Curtis B.A."/>
            <person name="Zahonova K."/>
            <person name="Pipaliya S."/>
            <person name="Dacks J."/>
            <person name="Roger A.J."/>
        </authorList>
    </citation>
    <scope>NUCLEOTIDE SEQUENCE</scope>
    <source>
        <strain evidence="5">Schooner1</strain>
    </source>
</reference>
<dbReference type="InterPro" id="IPR001715">
    <property type="entry name" value="CH_dom"/>
</dbReference>
<proteinExistence type="predicted"/>
<feature type="domain" description="Calponin-homology (CH)" evidence="4">
    <location>
        <begin position="7"/>
        <end position="112"/>
    </location>
</feature>
<keyword evidence="6" id="KW-1185">Reference proteome</keyword>
<dbReference type="InterPro" id="IPR000219">
    <property type="entry name" value="DH_dom"/>
</dbReference>
<feature type="compositionally biased region" description="Basic and acidic residues" evidence="1">
    <location>
        <begin position="1242"/>
        <end position="1260"/>
    </location>
</feature>
<feature type="compositionally biased region" description="Basic and acidic residues" evidence="1">
    <location>
        <begin position="1283"/>
        <end position="1302"/>
    </location>
</feature>
<dbReference type="Gene3D" id="1.20.900.10">
    <property type="entry name" value="Dbl homology (DH) domain"/>
    <property type="match status" value="1"/>
</dbReference>
<feature type="region of interest" description="Disordered" evidence="1">
    <location>
        <begin position="247"/>
        <end position="387"/>
    </location>
</feature>
<dbReference type="PANTHER" id="PTHR12673:SF263">
    <property type="entry name" value="PLECKSTRIN DOMAIN-CONTAINING PROTEIN"/>
    <property type="match status" value="1"/>
</dbReference>
<dbReference type="SUPFAM" id="SSF50729">
    <property type="entry name" value="PH domain-like"/>
    <property type="match status" value="3"/>
</dbReference>
<dbReference type="PROSITE" id="PS50003">
    <property type="entry name" value="PH_DOMAIN"/>
    <property type="match status" value="2"/>
</dbReference>
<feature type="region of interest" description="Disordered" evidence="1">
    <location>
        <begin position="795"/>
        <end position="816"/>
    </location>
</feature>
<dbReference type="InterPro" id="IPR011993">
    <property type="entry name" value="PH-like_dom_sf"/>
</dbReference>
<feature type="region of interest" description="Disordered" evidence="1">
    <location>
        <begin position="460"/>
        <end position="518"/>
    </location>
</feature>
<dbReference type="SUPFAM" id="SSF47576">
    <property type="entry name" value="Calponin-homology domain, CH-domain"/>
    <property type="match status" value="1"/>
</dbReference>
<feature type="compositionally biased region" description="Basic and acidic residues" evidence="1">
    <location>
        <begin position="336"/>
        <end position="348"/>
    </location>
</feature>
<feature type="compositionally biased region" description="Basic and acidic residues" evidence="1">
    <location>
        <begin position="472"/>
        <end position="497"/>
    </location>
</feature>
<feature type="domain" description="PH" evidence="2">
    <location>
        <begin position="905"/>
        <end position="1004"/>
    </location>
</feature>
<feature type="region of interest" description="Disordered" evidence="1">
    <location>
        <begin position="1024"/>
        <end position="1050"/>
    </location>
</feature>
<dbReference type="SMART" id="SM00033">
    <property type="entry name" value="CH"/>
    <property type="match status" value="1"/>
</dbReference>
<dbReference type="InterPro" id="IPR051092">
    <property type="entry name" value="FYVE_RhoGEF_PH"/>
</dbReference>
<dbReference type="PANTHER" id="PTHR12673">
    <property type="entry name" value="FACIOGENITAL DYSPLASIA PROTEIN"/>
    <property type="match status" value="1"/>
</dbReference>
<feature type="region of interest" description="Disordered" evidence="1">
    <location>
        <begin position="419"/>
        <end position="447"/>
    </location>
</feature>
<evidence type="ECO:0000259" key="4">
    <source>
        <dbReference type="PROSITE" id="PS50021"/>
    </source>
</evidence>
<feature type="compositionally biased region" description="Acidic residues" evidence="1">
    <location>
        <begin position="795"/>
        <end position="805"/>
    </location>
</feature>
<dbReference type="Gene3D" id="2.30.29.30">
    <property type="entry name" value="Pleckstrin-homology domain (PH domain)/Phosphotyrosine-binding domain (PTB)"/>
    <property type="match status" value="3"/>
</dbReference>
<dbReference type="Proteomes" id="UP001150062">
    <property type="component" value="Unassembled WGS sequence"/>
</dbReference>
<feature type="compositionally biased region" description="Basic and acidic residues" evidence="1">
    <location>
        <begin position="305"/>
        <end position="323"/>
    </location>
</feature>
<dbReference type="Pfam" id="PF00621">
    <property type="entry name" value="RhoGEF"/>
    <property type="match status" value="1"/>
</dbReference>
<dbReference type="SMART" id="SM00325">
    <property type="entry name" value="RhoGEF"/>
    <property type="match status" value="1"/>
</dbReference>
<evidence type="ECO:0000259" key="3">
    <source>
        <dbReference type="PROSITE" id="PS50010"/>
    </source>
</evidence>
<feature type="compositionally biased region" description="Basic residues" evidence="1">
    <location>
        <begin position="498"/>
        <end position="518"/>
    </location>
</feature>
<dbReference type="EMBL" id="JAOAOG010000269">
    <property type="protein sequence ID" value="KAJ6234580.1"/>
    <property type="molecule type" value="Genomic_DNA"/>
</dbReference>
<dbReference type="InterPro" id="IPR001849">
    <property type="entry name" value="PH_domain"/>
</dbReference>
<name>A0ABQ8XPN6_9EUKA</name>
<dbReference type="InterPro" id="IPR035899">
    <property type="entry name" value="DBL_dom_sf"/>
</dbReference>
<feature type="compositionally biased region" description="Basic and acidic residues" evidence="1">
    <location>
        <begin position="247"/>
        <end position="295"/>
    </location>
</feature>
<dbReference type="Pfam" id="PF00307">
    <property type="entry name" value="CH"/>
    <property type="match status" value="1"/>
</dbReference>